<comment type="caution">
    <text evidence="2">The sequence shown here is derived from an EMBL/GenBank/DDBJ whole genome shotgun (WGS) entry which is preliminary data.</text>
</comment>
<dbReference type="HOGENOM" id="CLU_957141_0_0_1"/>
<reference evidence="2 3" key="1">
    <citation type="journal article" date="2012" name="Eukaryot. Cell">
        <title>Draft genome sequence of Wickerhamomyces ciferrii NRRL Y-1031 F-60-10.</title>
        <authorList>
            <person name="Schneider J."/>
            <person name="Andrea H."/>
            <person name="Blom J."/>
            <person name="Jaenicke S."/>
            <person name="Ruckert C."/>
            <person name="Schorsch C."/>
            <person name="Szczepanowski R."/>
            <person name="Farwick M."/>
            <person name="Goesmann A."/>
            <person name="Puhler A."/>
            <person name="Schaffer S."/>
            <person name="Tauch A."/>
            <person name="Kohler T."/>
            <person name="Brinkrolf K."/>
        </authorList>
    </citation>
    <scope>NUCLEOTIDE SEQUENCE [LARGE SCALE GENOMIC DNA]</scope>
    <source>
        <strain evidence="3">ATCC 14091 / BCRC 22168 / CBS 111 / JCM 3599 / NBRC 0793 / NRRL Y-1031 F-60-10</strain>
    </source>
</reference>
<dbReference type="EMBL" id="CAIF01000034">
    <property type="protein sequence ID" value="CCH42076.1"/>
    <property type="molecule type" value="Genomic_DNA"/>
</dbReference>
<proteinExistence type="predicted"/>
<dbReference type="GO" id="GO:0004674">
    <property type="term" value="F:protein serine/threonine kinase activity"/>
    <property type="evidence" value="ECO:0007669"/>
    <property type="project" value="UniProtKB-EC"/>
</dbReference>
<evidence type="ECO:0000256" key="1">
    <source>
        <dbReference type="SAM" id="MobiDB-lite"/>
    </source>
</evidence>
<dbReference type="Proteomes" id="UP000009328">
    <property type="component" value="Unassembled WGS sequence"/>
</dbReference>
<organism evidence="2 3">
    <name type="scientific">Wickerhamomyces ciferrii (strain ATCC 14091 / BCRC 22168 / CBS 111 / JCM 3599 / NBRC 0793 / NRRL Y-1031 F-60-10)</name>
    <name type="common">Yeast</name>
    <name type="synonym">Pichia ciferrii</name>
    <dbReference type="NCBI Taxonomy" id="1206466"/>
    <lineage>
        <taxon>Eukaryota</taxon>
        <taxon>Fungi</taxon>
        <taxon>Dikarya</taxon>
        <taxon>Ascomycota</taxon>
        <taxon>Saccharomycotina</taxon>
        <taxon>Saccharomycetes</taxon>
        <taxon>Phaffomycetales</taxon>
        <taxon>Wickerhamomycetaceae</taxon>
        <taxon>Wickerhamomyces</taxon>
    </lineage>
</organism>
<dbReference type="InterPro" id="IPR011009">
    <property type="entry name" value="Kinase-like_dom_sf"/>
</dbReference>
<sequence>MINSDFNSPSTPPSPSSPLSPSSPSSPYLQKDHQQHPIPPYYVQPWITDNVINLEDIIKHGNIIREPEDDNFNYVISMNINEFIEKFHVLPPQQQGFLTKSGKPIEKIIIKLQAISTMLDYYFNNNITSDFLQKTFGSPQIYVGDNLLNYHINEIESYERIEEYNYNQILNHNGTNLINIPNLLQHGIIIDSNKIIKAFFIIISDLNFINIKPSLKFKNLEKQAINQIKLLSSLGITHNNISKNNVCIDEESEKVYLIDFGNSLITDEILDCSEFCDAKKEMKLMERLFMT</sequence>
<keyword evidence="3" id="KW-1185">Reference proteome</keyword>
<keyword evidence="2" id="KW-0808">Transferase</keyword>
<dbReference type="Gene3D" id="1.10.510.10">
    <property type="entry name" value="Transferase(Phosphotransferase) domain 1"/>
    <property type="match status" value="1"/>
</dbReference>
<protein>
    <submittedName>
        <fullName evidence="2">RAC-beta serine/threonine-protein kinase</fullName>
        <ecNumber evidence="2">2.7.11.1</ecNumber>
    </submittedName>
</protein>
<evidence type="ECO:0000313" key="3">
    <source>
        <dbReference type="Proteomes" id="UP000009328"/>
    </source>
</evidence>
<dbReference type="EC" id="2.7.11.1" evidence="2"/>
<accession>K0KGH2</accession>
<dbReference type="AlphaFoldDB" id="K0KGH2"/>
<feature type="region of interest" description="Disordered" evidence="1">
    <location>
        <begin position="1"/>
        <end position="34"/>
    </location>
</feature>
<gene>
    <name evidence="2" type="primary">AKT2</name>
    <name evidence="2" type="ORF">BN7_1615</name>
</gene>
<evidence type="ECO:0000313" key="2">
    <source>
        <dbReference type="EMBL" id="CCH42076.1"/>
    </source>
</evidence>
<dbReference type="InParanoid" id="K0KGH2"/>
<name>K0KGH2_WICCF</name>
<keyword evidence="2" id="KW-0418">Kinase</keyword>
<dbReference type="SUPFAM" id="SSF56112">
    <property type="entry name" value="Protein kinase-like (PK-like)"/>
    <property type="match status" value="1"/>
</dbReference>